<evidence type="ECO:0000313" key="12">
    <source>
        <dbReference type="EMBL" id="CAB4976170.1"/>
    </source>
</evidence>
<dbReference type="GO" id="GO:0004222">
    <property type="term" value="F:metalloendopeptidase activity"/>
    <property type="evidence" value="ECO:0007669"/>
    <property type="project" value="TreeGrafter"/>
</dbReference>
<feature type="region of interest" description="Disordered" evidence="2">
    <location>
        <begin position="36"/>
        <end position="59"/>
    </location>
</feature>
<dbReference type="Pfam" id="PF01551">
    <property type="entry name" value="Peptidase_M23"/>
    <property type="match status" value="1"/>
</dbReference>
<dbReference type="EMBL" id="CAEZTY010000034">
    <property type="protein sequence ID" value="CAB4586463.1"/>
    <property type="molecule type" value="Genomic_DNA"/>
</dbReference>
<dbReference type="EMBL" id="CAFAAM010000009">
    <property type="protein sequence ID" value="CAB4793342.1"/>
    <property type="molecule type" value="Genomic_DNA"/>
</dbReference>
<evidence type="ECO:0000313" key="8">
    <source>
        <dbReference type="EMBL" id="CAB4619675.1"/>
    </source>
</evidence>
<evidence type="ECO:0000313" key="13">
    <source>
        <dbReference type="EMBL" id="CAB5077113.1"/>
    </source>
</evidence>
<proteinExistence type="predicted"/>
<dbReference type="EMBL" id="CAEZXY010000066">
    <property type="protein sequence ID" value="CAB4714601.1"/>
    <property type="molecule type" value="Genomic_DNA"/>
</dbReference>
<evidence type="ECO:0000259" key="4">
    <source>
        <dbReference type="Pfam" id="PF24096"/>
    </source>
</evidence>
<evidence type="ECO:0000256" key="2">
    <source>
        <dbReference type="SAM" id="MobiDB-lite"/>
    </source>
</evidence>
<feature type="domain" description="M23ase beta-sheet core" evidence="3">
    <location>
        <begin position="66"/>
        <end position="135"/>
    </location>
</feature>
<dbReference type="EMBL" id="CAESAL010000008">
    <property type="protein sequence ID" value="CAB4333468.1"/>
    <property type="molecule type" value="Genomic_DNA"/>
</dbReference>
<evidence type="ECO:0000313" key="5">
    <source>
        <dbReference type="EMBL" id="CAB4333468.1"/>
    </source>
</evidence>
<dbReference type="SUPFAM" id="SSF53474">
    <property type="entry name" value="alpha/beta-Hydrolases"/>
    <property type="match status" value="1"/>
</dbReference>
<dbReference type="Pfam" id="PF24096">
    <property type="entry name" value="DUF7379"/>
    <property type="match status" value="1"/>
</dbReference>
<feature type="domain" description="DUF7379" evidence="4">
    <location>
        <begin position="344"/>
        <end position="402"/>
    </location>
</feature>
<dbReference type="CDD" id="cd12797">
    <property type="entry name" value="M23_peptidase"/>
    <property type="match status" value="1"/>
</dbReference>
<gene>
    <name evidence="7" type="ORF">UFOPK1762_01038</name>
    <name evidence="8" type="ORF">UFOPK1906_00660</name>
    <name evidence="9" type="ORF">UFOPK2624_01309</name>
    <name evidence="10" type="ORF">UFOPK2969_00484</name>
    <name evidence="11" type="ORF">UFOPK3010_00139</name>
    <name evidence="5" type="ORF">UFOPK3331_00394</name>
    <name evidence="12" type="ORF">UFOPK3927_00437</name>
    <name evidence="6" type="ORF">UFOPK4201_01718</name>
    <name evidence="13" type="ORF">UFOPK4371_00941</name>
</gene>
<dbReference type="Gene3D" id="3.40.50.1820">
    <property type="entry name" value="alpha/beta hydrolase"/>
    <property type="match status" value="1"/>
</dbReference>
<evidence type="ECO:0000259" key="3">
    <source>
        <dbReference type="Pfam" id="PF01551"/>
    </source>
</evidence>
<evidence type="ECO:0000313" key="9">
    <source>
        <dbReference type="EMBL" id="CAB4714601.1"/>
    </source>
</evidence>
<accession>A0A6J6I786</accession>
<dbReference type="InterPro" id="IPR016047">
    <property type="entry name" value="M23ase_b-sheet_dom"/>
</dbReference>
<dbReference type="PANTHER" id="PTHR21666:SF289">
    <property type="entry name" value="L-ALA--D-GLU ENDOPEPTIDASE"/>
    <property type="match status" value="1"/>
</dbReference>
<dbReference type="InterPro" id="IPR055803">
    <property type="entry name" value="DUF7379"/>
</dbReference>
<keyword evidence="1" id="KW-0732">Signal</keyword>
<dbReference type="AlphaFoldDB" id="A0A6J6I786"/>
<dbReference type="EMBL" id="CAFAAD010000024">
    <property type="protein sequence ID" value="CAB4787121.1"/>
    <property type="molecule type" value="Genomic_DNA"/>
</dbReference>
<reference evidence="8" key="1">
    <citation type="submission" date="2020-05" db="EMBL/GenBank/DDBJ databases">
        <authorList>
            <person name="Chiriac C."/>
            <person name="Salcher M."/>
            <person name="Ghai R."/>
            <person name="Kavagutti S V."/>
        </authorList>
    </citation>
    <scope>NUCLEOTIDE SEQUENCE</scope>
</reference>
<evidence type="ECO:0000313" key="6">
    <source>
        <dbReference type="EMBL" id="CAB4372671.1"/>
    </source>
</evidence>
<dbReference type="EMBL" id="CAFBOK010000033">
    <property type="protein sequence ID" value="CAB4976170.1"/>
    <property type="molecule type" value="Genomic_DNA"/>
</dbReference>
<evidence type="ECO:0000313" key="10">
    <source>
        <dbReference type="EMBL" id="CAB4787121.1"/>
    </source>
</evidence>
<dbReference type="EMBL" id="CAEUNJ010000095">
    <property type="protein sequence ID" value="CAB4372671.1"/>
    <property type="molecule type" value="Genomic_DNA"/>
</dbReference>
<evidence type="ECO:0000313" key="7">
    <source>
        <dbReference type="EMBL" id="CAB4586463.1"/>
    </source>
</evidence>
<dbReference type="InterPro" id="IPR011055">
    <property type="entry name" value="Dup_hybrid_motif"/>
</dbReference>
<dbReference type="EMBL" id="CAEZVC010000029">
    <property type="protein sequence ID" value="CAB4619675.1"/>
    <property type="molecule type" value="Genomic_DNA"/>
</dbReference>
<dbReference type="PANTHER" id="PTHR21666">
    <property type="entry name" value="PEPTIDASE-RELATED"/>
    <property type="match status" value="1"/>
</dbReference>
<organism evidence="8">
    <name type="scientific">freshwater metagenome</name>
    <dbReference type="NCBI Taxonomy" id="449393"/>
    <lineage>
        <taxon>unclassified sequences</taxon>
        <taxon>metagenomes</taxon>
        <taxon>ecological metagenomes</taxon>
    </lineage>
</organism>
<evidence type="ECO:0000313" key="11">
    <source>
        <dbReference type="EMBL" id="CAB4793342.1"/>
    </source>
</evidence>
<sequence length="560" mass="57843">MRSVPFTLRARVVRLALVVAVSSSMFVFMTPKLTSAAPSSGDYRPPSDTPIIDHFRPPPKPWMAGNRGIDYGTEPGAQIWAAGDGRVIFAGQVGGQLHVTVEHSDGLRTSYSFLALISVDVGNRVHGGEVIGIAGGPFHFGVRAPDNSYLDPEALLAGSLRPSVRLVPGTDQGLERLGAQERRSLLETFLDDGVAALSVAASFSSRTSALLTHYVVELNPDTHAARLAYAVGKWFKDRRTCTESSTPVPSHATRRIVVLVSGLGTASDSNTAWEIDTKSLGYADTDVVRYSYEGGQAPRVSNDQGSTLREDVSQPLGAITTRPFTATDSQQSVGTSADRLGVLLQSVAIAQPGVPIDVVGHSQGGVVARLAVERSGAENQLPSEVQTLVTVSSPQRGAPLATGVVALADTPGGAAALSQVRASGMADELDNRLPALTDLAETSATMDELHNRPIPAGVRFVTIGGSGDLVVPGSSAGDSAADASIILPTPIGKEAHGSLPSTPAATREIGLAVAGMGPTCQSFGVALSGVLTAETIRYGETLASANAAIGAGVLAIPPGD</sequence>
<dbReference type="InterPro" id="IPR050570">
    <property type="entry name" value="Cell_wall_metabolism_enzyme"/>
</dbReference>
<dbReference type="EMBL" id="CAFBRD010000045">
    <property type="protein sequence ID" value="CAB5077113.1"/>
    <property type="molecule type" value="Genomic_DNA"/>
</dbReference>
<dbReference type="Gene3D" id="2.70.70.10">
    <property type="entry name" value="Glucose Permease (Domain IIA)"/>
    <property type="match status" value="1"/>
</dbReference>
<protein>
    <submittedName>
        <fullName evidence="8">Unannotated protein</fullName>
    </submittedName>
</protein>
<name>A0A6J6I786_9ZZZZ</name>
<evidence type="ECO:0000256" key="1">
    <source>
        <dbReference type="ARBA" id="ARBA00022729"/>
    </source>
</evidence>
<dbReference type="InterPro" id="IPR029058">
    <property type="entry name" value="AB_hydrolase_fold"/>
</dbReference>
<dbReference type="SUPFAM" id="SSF51261">
    <property type="entry name" value="Duplicated hybrid motif"/>
    <property type="match status" value="1"/>
</dbReference>